<sequence length="323" mass="34562">MKKGWIYIAISTILFSTMEIALKEIAGDFNPMQLTMTRFLAGGIFLVPFAVNTMKKRGVHIAAKDLRFFALLGLLGIAVSMTFYQLAITDTNASVVAVLFSCNPAFVMLFAALLLHEVIHRRNVAAIILEAIGIIVIINPFHVQIGASGIVFTLLSVLTFALYGVLGKRKCAEYGGVAVTCMSFLFGALELLAFAGMSHIPAIAGALAANGLDIFADIPFFTGYNIENVGFVLYIFIGITGAGFASYFTAMEKTSANSTSLIFFFKPVLATILAFFILHEAVPSNMVAGIVLILIGSMANILPGLLKTRLGKGRIGKAAESNP</sequence>
<dbReference type="Gene3D" id="1.10.3730.20">
    <property type="match status" value="1"/>
</dbReference>
<dbReference type="SUPFAM" id="SSF103481">
    <property type="entry name" value="Multidrug resistance efflux transporter EmrE"/>
    <property type="match status" value="2"/>
</dbReference>
<reference evidence="8 9" key="1">
    <citation type="submission" date="2020-08" db="EMBL/GenBank/DDBJ databases">
        <title>Genome public.</title>
        <authorList>
            <person name="Liu C."/>
            <person name="Sun Q."/>
        </authorList>
    </citation>
    <scope>NUCLEOTIDE SEQUENCE [LARGE SCALE GENOMIC DNA]</scope>
    <source>
        <strain evidence="8 9">NSJ-35</strain>
    </source>
</reference>
<evidence type="ECO:0000256" key="6">
    <source>
        <dbReference type="SAM" id="Phobius"/>
    </source>
</evidence>
<keyword evidence="9" id="KW-1185">Reference proteome</keyword>
<feature type="transmembrane region" description="Helical" evidence="6">
    <location>
        <begin position="229"/>
        <end position="249"/>
    </location>
</feature>
<dbReference type="PANTHER" id="PTHR32322:SF2">
    <property type="entry name" value="EAMA DOMAIN-CONTAINING PROTEIN"/>
    <property type="match status" value="1"/>
</dbReference>
<keyword evidence="5 6" id="KW-0472">Membrane</keyword>
<evidence type="ECO:0000313" key="9">
    <source>
        <dbReference type="Proteomes" id="UP000606889"/>
    </source>
</evidence>
<dbReference type="PANTHER" id="PTHR32322">
    <property type="entry name" value="INNER MEMBRANE TRANSPORTER"/>
    <property type="match status" value="1"/>
</dbReference>
<evidence type="ECO:0000256" key="5">
    <source>
        <dbReference type="ARBA" id="ARBA00023136"/>
    </source>
</evidence>
<dbReference type="EMBL" id="JACOON010000003">
    <property type="protein sequence ID" value="MBC5648080.1"/>
    <property type="molecule type" value="Genomic_DNA"/>
</dbReference>
<feature type="transmembrane region" description="Helical" evidence="6">
    <location>
        <begin position="285"/>
        <end position="306"/>
    </location>
</feature>
<evidence type="ECO:0000256" key="2">
    <source>
        <dbReference type="ARBA" id="ARBA00007362"/>
    </source>
</evidence>
<accession>A0ABR7EE76</accession>
<dbReference type="RefSeq" id="WP_186857599.1">
    <property type="nucleotide sequence ID" value="NZ_JACOON010000003.1"/>
</dbReference>
<proteinExistence type="inferred from homology"/>
<dbReference type="InterPro" id="IPR000620">
    <property type="entry name" value="EamA_dom"/>
</dbReference>
<feature type="transmembrane region" description="Helical" evidence="6">
    <location>
        <begin position="66"/>
        <end position="87"/>
    </location>
</feature>
<feature type="domain" description="EamA" evidence="7">
    <location>
        <begin position="3"/>
        <end position="138"/>
    </location>
</feature>
<feature type="transmembrane region" description="Helical" evidence="6">
    <location>
        <begin position="5"/>
        <end position="22"/>
    </location>
</feature>
<feature type="transmembrane region" description="Helical" evidence="6">
    <location>
        <begin position="34"/>
        <end position="54"/>
    </location>
</feature>
<evidence type="ECO:0000256" key="1">
    <source>
        <dbReference type="ARBA" id="ARBA00004141"/>
    </source>
</evidence>
<evidence type="ECO:0000259" key="7">
    <source>
        <dbReference type="Pfam" id="PF00892"/>
    </source>
</evidence>
<keyword evidence="4 6" id="KW-1133">Transmembrane helix</keyword>
<evidence type="ECO:0000256" key="4">
    <source>
        <dbReference type="ARBA" id="ARBA00022989"/>
    </source>
</evidence>
<organism evidence="8 9">
    <name type="scientific">Christensenella tenuis</name>
    <dbReference type="NCBI Taxonomy" id="2763033"/>
    <lineage>
        <taxon>Bacteria</taxon>
        <taxon>Bacillati</taxon>
        <taxon>Bacillota</taxon>
        <taxon>Clostridia</taxon>
        <taxon>Christensenellales</taxon>
        <taxon>Christensenellaceae</taxon>
        <taxon>Christensenella</taxon>
    </lineage>
</organism>
<dbReference type="InterPro" id="IPR037185">
    <property type="entry name" value="EmrE-like"/>
</dbReference>
<feature type="transmembrane region" description="Helical" evidence="6">
    <location>
        <begin position="178"/>
        <end position="209"/>
    </location>
</feature>
<feature type="transmembrane region" description="Helical" evidence="6">
    <location>
        <begin position="124"/>
        <end position="141"/>
    </location>
</feature>
<feature type="transmembrane region" description="Helical" evidence="6">
    <location>
        <begin position="147"/>
        <end position="166"/>
    </location>
</feature>
<dbReference type="InterPro" id="IPR050638">
    <property type="entry name" value="AA-Vitamin_Transporters"/>
</dbReference>
<comment type="subcellular location">
    <subcellularLocation>
        <location evidence="1">Membrane</location>
        <topology evidence="1">Multi-pass membrane protein</topology>
    </subcellularLocation>
</comment>
<dbReference type="Pfam" id="PF00892">
    <property type="entry name" value="EamA"/>
    <property type="match status" value="2"/>
</dbReference>
<keyword evidence="3 6" id="KW-0812">Transmembrane</keyword>
<feature type="transmembrane region" description="Helical" evidence="6">
    <location>
        <begin position="261"/>
        <end position="279"/>
    </location>
</feature>
<evidence type="ECO:0000256" key="3">
    <source>
        <dbReference type="ARBA" id="ARBA00022692"/>
    </source>
</evidence>
<name>A0ABR7EE76_9FIRM</name>
<feature type="domain" description="EamA" evidence="7">
    <location>
        <begin position="148"/>
        <end position="298"/>
    </location>
</feature>
<protein>
    <submittedName>
        <fullName evidence="8">EamA family transporter</fullName>
    </submittedName>
</protein>
<dbReference type="Proteomes" id="UP000606889">
    <property type="component" value="Unassembled WGS sequence"/>
</dbReference>
<feature type="transmembrane region" description="Helical" evidence="6">
    <location>
        <begin position="93"/>
        <end position="115"/>
    </location>
</feature>
<evidence type="ECO:0000313" key="8">
    <source>
        <dbReference type="EMBL" id="MBC5648080.1"/>
    </source>
</evidence>
<comment type="similarity">
    <text evidence="2">Belongs to the EamA transporter family.</text>
</comment>
<gene>
    <name evidence="8" type="ORF">H8S18_06995</name>
</gene>
<comment type="caution">
    <text evidence="8">The sequence shown here is derived from an EMBL/GenBank/DDBJ whole genome shotgun (WGS) entry which is preliminary data.</text>
</comment>